<evidence type="ECO:0000256" key="1">
    <source>
        <dbReference type="SAM" id="Phobius"/>
    </source>
</evidence>
<keyword evidence="3" id="KW-1185">Reference proteome</keyword>
<dbReference type="EMBL" id="JJMM01000001">
    <property type="protein sequence ID" value="KDR96791.1"/>
    <property type="molecule type" value="Genomic_DNA"/>
</dbReference>
<protein>
    <submittedName>
        <fullName evidence="2">Uncharacterized protein</fullName>
    </submittedName>
</protein>
<accession>A0A069RIE8</accession>
<geneLocation type="plasmid" evidence="2">
    <name>CLIT_20p</name>
</geneLocation>
<gene>
    <name evidence="2" type="ORF">CLIT_20p00040</name>
</gene>
<comment type="caution">
    <text evidence="2">The sequence shown here is derived from an EMBL/GenBank/DDBJ whole genome shotgun (WGS) entry which is preliminary data.</text>
</comment>
<sequence>MQKLFFKHALEQSLIKYSPQTNHNYLGGKYYMSNKKNTYIIRLSTIVIALSIVFSYHITKNHFHNLSTLYLFISVIFSMIHLYFAIYFSKEKKQTYESIVIRKFINFLFVCNLIIFSFNLFIYFFLYVLMTIDIP</sequence>
<proteinExistence type="predicted"/>
<keyword evidence="1" id="KW-0812">Transmembrane</keyword>
<keyword evidence="2" id="KW-0614">Plasmid</keyword>
<reference evidence="2 3" key="1">
    <citation type="submission" date="2014-03" db="EMBL/GenBank/DDBJ databases">
        <title>Genome sequence of Clostridium litorale W6, DSM 5388.</title>
        <authorList>
            <person name="Poehlein A."/>
            <person name="Jagirdar A."/>
            <person name="Khonsari B."/>
            <person name="Chibani C.M."/>
            <person name="Gutierrez Gutierrez D.A."/>
            <person name="Davydova E."/>
            <person name="Alghaithi H.S."/>
            <person name="Nair K.P."/>
            <person name="Dhamotharan K."/>
            <person name="Chandran L."/>
            <person name="G W."/>
            <person name="Daniel R."/>
        </authorList>
    </citation>
    <scope>NUCLEOTIDE SEQUENCE [LARGE SCALE GENOMIC DNA]</scope>
    <source>
        <strain evidence="2 3">W6</strain>
        <plasmid evidence="2">CLIT_20p</plasmid>
    </source>
</reference>
<evidence type="ECO:0000313" key="3">
    <source>
        <dbReference type="Proteomes" id="UP000027946"/>
    </source>
</evidence>
<dbReference type="AlphaFoldDB" id="A0A069RIE8"/>
<feature type="transmembrane region" description="Helical" evidence="1">
    <location>
        <begin position="109"/>
        <end position="130"/>
    </location>
</feature>
<organism evidence="2 3">
    <name type="scientific">Peptoclostridium litorale DSM 5388</name>
    <dbReference type="NCBI Taxonomy" id="1121324"/>
    <lineage>
        <taxon>Bacteria</taxon>
        <taxon>Bacillati</taxon>
        <taxon>Bacillota</taxon>
        <taxon>Clostridia</taxon>
        <taxon>Peptostreptococcales</taxon>
        <taxon>Peptoclostridiaceae</taxon>
        <taxon>Peptoclostridium</taxon>
    </lineage>
</organism>
<name>A0A069RIE8_PEPLI</name>
<feature type="transmembrane region" description="Helical" evidence="1">
    <location>
        <begin position="70"/>
        <end position="88"/>
    </location>
</feature>
<feature type="transmembrane region" description="Helical" evidence="1">
    <location>
        <begin position="39"/>
        <end position="58"/>
    </location>
</feature>
<keyword evidence="1" id="KW-0472">Membrane</keyword>
<evidence type="ECO:0000313" key="2">
    <source>
        <dbReference type="EMBL" id="KDR96791.1"/>
    </source>
</evidence>
<dbReference type="Proteomes" id="UP000027946">
    <property type="component" value="Unassembled WGS sequence"/>
</dbReference>
<keyword evidence="1" id="KW-1133">Transmembrane helix</keyword>